<feature type="compositionally biased region" description="Polar residues" evidence="1">
    <location>
        <begin position="57"/>
        <end position="66"/>
    </location>
</feature>
<gene>
    <name evidence="2" type="ORF">STAS_28970</name>
</gene>
<accession>A0A5A7R4C9</accession>
<name>A0A5A7R4C9_STRAF</name>
<proteinExistence type="predicted"/>
<dbReference type="Proteomes" id="UP000325081">
    <property type="component" value="Unassembled WGS sequence"/>
</dbReference>
<organism evidence="2 3">
    <name type="scientific">Striga asiatica</name>
    <name type="common">Asiatic witchweed</name>
    <name type="synonym">Buchnera asiatica</name>
    <dbReference type="NCBI Taxonomy" id="4170"/>
    <lineage>
        <taxon>Eukaryota</taxon>
        <taxon>Viridiplantae</taxon>
        <taxon>Streptophyta</taxon>
        <taxon>Embryophyta</taxon>
        <taxon>Tracheophyta</taxon>
        <taxon>Spermatophyta</taxon>
        <taxon>Magnoliopsida</taxon>
        <taxon>eudicotyledons</taxon>
        <taxon>Gunneridae</taxon>
        <taxon>Pentapetalae</taxon>
        <taxon>asterids</taxon>
        <taxon>lamiids</taxon>
        <taxon>Lamiales</taxon>
        <taxon>Orobanchaceae</taxon>
        <taxon>Buchnereae</taxon>
        <taxon>Striga</taxon>
    </lineage>
</organism>
<dbReference type="AlphaFoldDB" id="A0A5A7R4C9"/>
<comment type="caution">
    <text evidence="2">The sequence shown here is derived from an EMBL/GenBank/DDBJ whole genome shotgun (WGS) entry which is preliminary data.</text>
</comment>
<dbReference type="EMBL" id="BKCP01009737">
    <property type="protein sequence ID" value="GER51577.1"/>
    <property type="molecule type" value="Genomic_DNA"/>
</dbReference>
<keyword evidence="2" id="KW-0251">Elongation factor</keyword>
<sequence length="145" mass="16209">PQTSLPSAETFPAGRRDHPRRPLRPSLPATEIIPAVRQGRSQSATTDTPVRAENRCHPQTSPSATETLPAAETIPAARQGKCRPRPRPRRRREELSDEPVWLQLAANARRRAPVGLAGKLWPPVDRDRDRATGMDPENHHVHLQQ</sequence>
<keyword evidence="3" id="KW-1185">Reference proteome</keyword>
<reference evidence="3" key="1">
    <citation type="journal article" date="2019" name="Curr. Biol.">
        <title>Genome Sequence of Striga asiatica Provides Insight into the Evolution of Plant Parasitism.</title>
        <authorList>
            <person name="Yoshida S."/>
            <person name="Kim S."/>
            <person name="Wafula E.K."/>
            <person name="Tanskanen J."/>
            <person name="Kim Y.M."/>
            <person name="Honaas L."/>
            <person name="Yang Z."/>
            <person name="Spallek T."/>
            <person name="Conn C.E."/>
            <person name="Ichihashi Y."/>
            <person name="Cheong K."/>
            <person name="Cui S."/>
            <person name="Der J.P."/>
            <person name="Gundlach H."/>
            <person name="Jiao Y."/>
            <person name="Hori C."/>
            <person name="Ishida J.K."/>
            <person name="Kasahara H."/>
            <person name="Kiba T."/>
            <person name="Kim M.S."/>
            <person name="Koo N."/>
            <person name="Laohavisit A."/>
            <person name="Lee Y.H."/>
            <person name="Lumba S."/>
            <person name="McCourt P."/>
            <person name="Mortimer J.C."/>
            <person name="Mutuku J.M."/>
            <person name="Nomura T."/>
            <person name="Sasaki-Sekimoto Y."/>
            <person name="Seto Y."/>
            <person name="Wang Y."/>
            <person name="Wakatake T."/>
            <person name="Sakakibara H."/>
            <person name="Demura T."/>
            <person name="Yamaguchi S."/>
            <person name="Yoneyama K."/>
            <person name="Manabe R.I."/>
            <person name="Nelson D.C."/>
            <person name="Schulman A.H."/>
            <person name="Timko M.P."/>
            <person name="dePamphilis C.W."/>
            <person name="Choi D."/>
            <person name="Shirasu K."/>
        </authorList>
    </citation>
    <scope>NUCLEOTIDE SEQUENCE [LARGE SCALE GENOMIC DNA]</scope>
    <source>
        <strain evidence="3">cv. UVA1</strain>
    </source>
</reference>
<evidence type="ECO:0000313" key="3">
    <source>
        <dbReference type="Proteomes" id="UP000325081"/>
    </source>
</evidence>
<feature type="region of interest" description="Disordered" evidence="1">
    <location>
        <begin position="1"/>
        <end position="98"/>
    </location>
</feature>
<feature type="non-terminal residue" evidence="2">
    <location>
        <position position="1"/>
    </location>
</feature>
<protein>
    <submittedName>
        <fullName evidence="2">Elongation factor 2</fullName>
    </submittedName>
</protein>
<feature type="region of interest" description="Disordered" evidence="1">
    <location>
        <begin position="118"/>
        <end position="145"/>
    </location>
</feature>
<feature type="compositionally biased region" description="Polar residues" evidence="1">
    <location>
        <begin position="39"/>
        <end position="48"/>
    </location>
</feature>
<evidence type="ECO:0000256" key="1">
    <source>
        <dbReference type="SAM" id="MobiDB-lite"/>
    </source>
</evidence>
<feature type="compositionally biased region" description="Basic residues" evidence="1">
    <location>
        <begin position="80"/>
        <end position="90"/>
    </location>
</feature>
<evidence type="ECO:0000313" key="2">
    <source>
        <dbReference type="EMBL" id="GER51577.1"/>
    </source>
</evidence>
<feature type="compositionally biased region" description="Basic and acidic residues" evidence="1">
    <location>
        <begin position="124"/>
        <end position="145"/>
    </location>
</feature>
<dbReference type="GO" id="GO:0003746">
    <property type="term" value="F:translation elongation factor activity"/>
    <property type="evidence" value="ECO:0007669"/>
    <property type="project" value="UniProtKB-KW"/>
</dbReference>
<keyword evidence="2" id="KW-0648">Protein biosynthesis</keyword>